<dbReference type="RefSeq" id="WP_343754466.1">
    <property type="nucleotide sequence ID" value="NZ_BAAACW010000057.1"/>
</dbReference>
<keyword evidence="3" id="KW-0132">Cell division</keyword>
<feature type="coiled-coil region" evidence="6">
    <location>
        <begin position="34"/>
        <end position="61"/>
    </location>
</feature>
<keyword evidence="5" id="KW-0131">Cell cycle</keyword>
<accession>A0ABN0X9U3</accession>
<evidence type="ECO:0000256" key="4">
    <source>
        <dbReference type="ARBA" id="ARBA00023054"/>
    </source>
</evidence>
<keyword evidence="2" id="KW-0963">Cytoplasm</keyword>
<keyword evidence="4 6" id="KW-0175">Coiled coil</keyword>
<dbReference type="InterPro" id="IPR019933">
    <property type="entry name" value="DivIVA_domain"/>
</dbReference>
<keyword evidence="8" id="KW-1185">Reference proteome</keyword>
<dbReference type="EMBL" id="BAAACW010000057">
    <property type="protein sequence ID" value="GAA0358911.1"/>
    <property type="molecule type" value="Genomic_DNA"/>
</dbReference>
<organism evidence="7 8">
    <name type="scientific">Alkalibacterium iburiense</name>
    <dbReference type="NCBI Taxonomy" id="290589"/>
    <lineage>
        <taxon>Bacteria</taxon>
        <taxon>Bacillati</taxon>
        <taxon>Bacillota</taxon>
        <taxon>Bacilli</taxon>
        <taxon>Lactobacillales</taxon>
        <taxon>Carnobacteriaceae</taxon>
        <taxon>Alkalibacterium</taxon>
    </lineage>
</organism>
<protein>
    <recommendedName>
        <fullName evidence="9">DivIVA domain-containing protein</fullName>
    </recommendedName>
</protein>
<comment type="subcellular location">
    <subcellularLocation>
        <location evidence="1">Cytoplasm</location>
    </subcellularLocation>
</comment>
<name>A0ABN0X9U3_9LACT</name>
<evidence type="ECO:0000256" key="6">
    <source>
        <dbReference type="SAM" id="Coils"/>
    </source>
</evidence>
<sequence>MKKNERNYSVEDVLGVTFRRSFKGYHMQDVDVFLDKVVEDYAGYEREIERLKAEVKELRGY</sequence>
<dbReference type="InterPro" id="IPR007793">
    <property type="entry name" value="DivIVA_fam"/>
</dbReference>
<evidence type="ECO:0008006" key="9">
    <source>
        <dbReference type="Google" id="ProtNLM"/>
    </source>
</evidence>
<evidence type="ECO:0000256" key="5">
    <source>
        <dbReference type="ARBA" id="ARBA00023306"/>
    </source>
</evidence>
<evidence type="ECO:0000313" key="8">
    <source>
        <dbReference type="Proteomes" id="UP001501166"/>
    </source>
</evidence>
<dbReference type="Proteomes" id="UP001501166">
    <property type="component" value="Unassembled WGS sequence"/>
</dbReference>
<evidence type="ECO:0000256" key="2">
    <source>
        <dbReference type="ARBA" id="ARBA00022490"/>
    </source>
</evidence>
<gene>
    <name evidence="7" type="ORF">GCM10008932_09500</name>
</gene>
<evidence type="ECO:0000256" key="1">
    <source>
        <dbReference type="ARBA" id="ARBA00004496"/>
    </source>
</evidence>
<reference evidence="7 8" key="1">
    <citation type="journal article" date="2019" name="Int. J. Syst. Evol. Microbiol.">
        <title>The Global Catalogue of Microorganisms (GCM) 10K type strain sequencing project: providing services to taxonomists for standard genome sequencing and annotation.</title>
        <authorList>
            <consortium name="The Broad Institute Genomics Platform"/>
            <consortium name="The Broad Institute Genome Sequencing Center for Infectious Disease"/>
            <person name="Wu L."/>
            <person name="Ma J."/>
        </authorList>
    </citation>
    <scope>NUCLEOTIDE SEQUENCE [LARGE SCALE GENOMIC DNA]</scope>
    <source>
        <strain evidence="7 8">JCM 12662</strain>
    </source>
</reference>
<dbReference type="NCBIfam" id="TIGR03544">
    <property type="entry name" value="DivI1A_domain"/>
    <property type="match status" value="1"/>
</dbReference>
<comment type="caution">
    <text evidence="7">The sequence shown here is derived from an EMBL/GenBank/DDBJ whole genome shotgun (WGS) entry which is preliminary data.</text>
</comment>
<dbReference type="Pfam" id="PF05103">
    <property type="entry name" value="DivIVA"/>
    <property type="match status" value="1"/>
</dbReference>
<proteinExistence type="predicted"/>
<dbReference type="Gene3D" id="6.10.250.660">
    <property type="match status" value="1"/>
</dbReference>
<evidence type="ECO:0000313" key="7">
    <source>
        <dbReference type="EMBL" id="GAA0358911.1"/>
    </source>
</evidence>
<evidence type="ECO:0000256" key="3">
    <source>
        <dbReference type="ARBA" id="ARBA00022618"/>
    </source>
</evidence>